<reference evidence="2" key="2">
    <citation type="submission" date="2015-01" db="EMBL/GenBank/DDBJ databases">
        <title>Evolutionary Origins and Diversification of the Mycorrhizal Mutualists.</title>
        <authorList>
            <consortium name="DOE Joint Genome Institute"/>
            <consortium name="Mycorrhizal Genomics Consortium"/>
            <person name="Kohler A."/>
            <person name="Kuo A."/>
            <person name="Nagy L.G."/>
            <person name="Floudas D."/>
            <person name="Copeland A."/>
            <person name="Barry K.W."/>
            <person name="Cichocki N."/>
            <person name="Veneault-Fourrey C."/>
            <person name="LaButti K."/>
            <person name="Lindquist E.A."/>
            <person name="Lipzen A."/>
            <person name="Lundell T."/>
            <person name="Morin E."/>
            <person name="Murat C."/>
            <person name="Riley R."/>
            <person name="Ohm R."/>
            <person name="Sun H."/>
            <person name="Tunlid A."/>
            <person name="Henrissat B."/>
            <person name="Grigoriev I.V."/>
            <person name="Hibbett D.S."/>
            <person name="Martin F."/>
        </authorList>
    </citation>
    <scope>NUCLEOTIDE SEQUENCE [LARGE SCALE GENOMIC DNA]</scope>
    <source>
        <strain evidence="2">MAFF 305830</strain>
    </source>
</reference>
<sequence>MARVGFYIYDVGTCLPHRAHLSNQVRPAGLHLRRIFSAISPQSKLFGMTRNWLWSRLSGCRDKRRQTE</sequence>
<reference evidence="1 2" key="1">
    <citation type="submission" date="2014-04" db="EMBL/GenBank/DDBJ databases">
        <authorList>
            <consortium name="DOE Joint Genome Institute"/>
            <person name="Kuo A."/>
            <person name="Zuccaro A."/>
            <person name="Kohler A."/>
            <person name="Nagy L.G."/>
            <person name="Floudas D."/>
            <person name="Copeland A."/>
            <person name="Barry K.W."/>
            <person name="Cichocki N."/>
            <person name="Veneault-Fourrey C."/>
            <person name="LaButti K."/>
            <person name="Lindquist E.A."/>
            <person name="Lipzen A."/>
            <person name="Lundell T."/>
            <person name="Morin E."/>
            <person name="Murat C."/>
            <person name="Sun H."/>
            <person name="Tunlid A."/>
            <person name="Henrissat B."/>
            <person name="Grigoriev I.V."/>
            <person name="Hibbett D.S."/>
            <person name="Martin F."/>
            <person name="Nordberg H.P."/>
            <person name="Cantor M.N."/>
            <person name="Hua S.X."/>
        </authorList>
    </citation>
    <scope>NUCLEOTIDE SEQUENCE [LARGE SCALE GENOMIC DNA]</scope>
    <source>
        <strain evidence="1 2">MAFF 305830</strain>
    </source>
</reference>
<evidence type="ECO:0000313" key="1">
    <source>
        <dbReference type="EMBL" id="KIM27780.1"/>
    </source>
</evidence>
<name>A0A0C3AT83_SERVB</name>
<accession>A0A0C3AT83</accession>
<keyword evidence="2" id="KW-1185">Reference proteome</keyword>
<dbReference type="HOGENOM" id="CLU_2795557_0_0_1"/>
<dbReference type="AlphaFoldDB" id="A0A0C3AT83"/>
<dbReference type="EMBL" id="KN824296">
    <property type="protein sequence ID" value="KIM27780.1"/>
    <property type="molecule type" value="Genomic_DNA"/>
</dbReference>
<protein>
    <submittedName>
        <fullName evidence="1">Uncharacterized protein</fullName>
    </submittedName>
</protein>
<dbReference type="Proteomes" id="UP000054097">
    <property type="component" value="Unassembled WGS sequence"/>
</dbReference>
<proteinExistence type="predicted"/>
<gene>
    <name evidence="1" type="ORF">M408DRAFT_159114</name>
</gene>
<evidence type="ECO:0000313" key="2">
    <source>
        <dbReference type="Proteomes" id="UP000054097"/>
    </source>
</evidence>
<organism evidence="1 2">
    <name type="scientific">Serendipita vermifera MAFF 305830</name>
    <dbReference type="NCBI Taxonomy" id="933852"/>
    <lineage>
        <taxon>Eukaryota</taxon>
        <taxon>Fungi</taxon>
        <taxon>Dikarya</taxon>
        <taxon>Basidiomycota</taxon>
        <taxon>Agaricomycotina</taxon>
        <taxon>Agaricomycetes</taxon>
        <taxon>Sebacinales</taxon>
        <taxon>Serendipitaceae</taxon>
        <taxon>Serendipita</taxon>
    </lineage>
</organism>